<organism evidence="1 2">
    <name type="scientific">Planococcus chinensis</name>
    <dbReference type="NCBI Taxonomy" id="272917"/>
    <lineage>
        <taxon>Bacteria</taxon>
        <taxon>Bacillati</taxon>
        <taxon>Bacillota</taxon>
        <taxon>Bacilli</taxon>
        <taxon>Bacillales</taxon>
        <taxon>Caryophanaceae</taxon>
        <taxon>Planococcus</taxon>
    </lineage>
</organism>
<name>A0ABW4QCP0_9BACL</name>
<evidence type="ECO:0008006" key="3">
    <source>
        <dbReference type="Google" id="ProtNLM"/>
    </source>
</evidence>
<evidence type="ECO:0000313" key="2">
    <source>
        <dbReference type="Proteomes" id="UP001597273"/>
    </source>
</evidence>
<proteinExistence type="predicted"/>
<keyword evidence="2" id="KW-1185">Reference proteome</keyword>
<gene>
    <name evidence="1" type="ORF">ACFSDB_00360</name>
</gene>
<accession>A0ABW4QCP0</accession>
<dbReference type="RefSeq" id="WP_204891620.1">
    <property type="nucleotide sequence ID" value="NZ_JBHUFW010000002.1"/>
</dbReference>
<evidence type="ECO:0000313" key="1">
    <source>
        <dbReference type="EMBL" id="MFD1861353.1"/>
    </source>
</evidence>
<comment type="caution">
    <text evidence="1">The sequence shown here is derived from an EMBL/GenBank/DDBJ whole genome shotgun (WGS) entry which is preliminary data.</text>
</comment>
<dbReference type="Proteomes" id="UP001597273">
    <property type="component" value="Unassembled WGS sequence"/>
</dbReference>
<sequence>MNGMEQLAEKVGLLMKAETELQSGKCQVKKKRTLEIRASKSCFICKLDMDISFRHLKEDGIALNEAEIYLLPEEFPVFAENFWNHPIPLPTNYSQKMKTNPNLVCIRMESKEPPEHFAERLEAVLEVLEGLGHQVYLN</sequence>
<protein>
    <recommendedName>
        <fullName evidence="3">DUF1259 domain-containing protein</fullName>
    </recommendedName>
</protein>
<reference evidence="2" key="1">
    <citation type="journal article" date="2019" name="Int. J. Syst. Evol. Microbiol.">
        <title>The Global Catalogue of Microorganisms (GCM) 10K type strain sequencing project: providing services to taxonomists for standard genome sequencing and annotation.</title>
        <authorList>
            <consortium name="The Broad Institute Genomics Platform"/>
            <consortium name="The Broad Institute Genome Sequencing Center for Infectious Disease"/>
            <person name="Wu L."/>
            <person name="Ma J."/>
        </authorList>
    </citation>
    <scope>NUCLEOTIDE SEQUENCE [LARGE SCALE GENOMIC DNA]</scope>
    <source>
        <strain evidence="2">CGMCC 1.15475</strain>
    </source>
</reference>
<dbReference type="EMBL" id="JBHUFW010000002">
    <property type="protein sequence ID" value="MFD1861353.1"/>
    <property type="molecule type" value="Genomic_DNA"/>
</dbReference>